<protein>
    <submittedName>
        <fullName evidence="2">Uncharacterized protein</fullName>
    </submittedName>
</protein>
<dbReference type="GeneID" id="54402552"/>
<sequence>MGESLFSGFSVVIFFIHFRNTDGTWLVDNFVEPTLDYPGKEHADCRLFTRVFSFNRGSGCSNSCSGHAFFEVQPCLLVLTAVLRMHRLKATRRSLMSPTSSLQRKPKTTKVHYTNGSINRGGETWS</sequence>
<dbReference type="AlphaFoldDB" id="A0A6A5ZYS4"/>
<name>A0A6A5ZYS4_9PLEO</name>
<organism evidence="2 3">
    <name type="scientific">Dothidotthia symphoricarpi CBS 119687</name>
    <dbReference type="NCBI Taxonomy" id="1392245"/>
    <lineage>
        <taxon>Eukaryota</taxon>
        <taxon>Fungi</taxon>
        <taxon>Dikarya</taxon>
        <taxon>Ascomycota</taxon>
        <taxon>Pezizomycotina</taxon>
        <taxon>Dothideomycetes</taxon>
        <taxon>Pleosporomycetidae</taxon>
        <taxon>Pleosporales</taxon>
        <taxon>Dothidotthiaceae</taxon>
        <taxon>Dothidotthia</taxon>
    </lineage>
</organism>
<gene>
    <name evidence="2" type="ORF">P153DRAFT_142900</name>
</gene>
<dbReference type="RefSeq" id="XP_033518416.1">
    <property type="nucleotide sequence ID" value="XM_033662120.1"/>
</dbReference>
<dbReference type="EMBL" id="ML977521">
    <property type="protein sequence ID" value="KAF2124023.1"/>
    <property type="molecule type" value="Genomic_DNA"/>
</dbReference>
<keyword evidence="3" id="KW-1185">Reference proteome</keyword>
<feature type="region of interest" description="Disordered" evidence="1">
    <location>
        <begin position="106"/>
        <end position="126"/>
    </location>
</feature>
<evidence type="ECO:0000256" key="1">
    <source>
        <dbReference type="SAM" id="MobiDB-lite"/>
    </source>
</evidence>
<reference evidence="2" key="1">
    <citation type="journal article" date="2020" name="Stud. Mycol.">
        <title>101 Dothideomycetes genomes: a test case for predicting lifestyles and emergence of pathogens.</title>
        <authorList>
            <person name="Haridas S."/>
            <person name="Albert R."/>
            <person name="Binder M."/>
            <person name="Bloem J."/>
            <person name="Labutti K."/>
            <person name="Salamov A."/>
            <person name="Andreopoulos B."/>
            <person name="Baker S."/>
            <person name="Barry K."/>
            <person name="Bills G."/>
            <person name="Bluhm B."/>
            <person name="Cannon C."/>
            <person name="Castanera R."/>
            <person name="Culley D."/>
            <person name="Daum C."/>
            <person name="Ezra D."/>
            <person name="Gonzalez J."/>
            <person name="Henrissat B."/>
            <person name="Kuo A."/>
            <person name="Liang C."/>
            <person name="Lipzen A."/>
            <person name="Lutzoni F."/>
            <person name="Magnuson J."/>
            <person name="Mondo S."/>
            <person name="Nolan M."/>
            <person name="Ohm R."/>
            <person name="Pangilinan J."/>
            <person name="Park H.-J."/>
            <person name="Ramirez L."/>
            <person name="Alfaro M."/>
            <person name="Sun H."/>
            <person name="Tritt A."/>
            <person name="Yoshinaga Y."/>
            <person name="Zwiers L.-H."/>
            <person name="Turgeon B."/>
            <person name="Goodwin S."/>
            <person name="Spatafora J."/>
            <person name="Crous P."/>
            <person name="Grigoriev I."/>
        </authorList>
    </citation>
    <scope>NUCLEOTIDE SEQUENCE</scope>
    <source>
        <strain evidence="2">CBS 119687</strain>
    </source>
</reference>
<evidence type="ECO:0000313" key="3">
    <source>
        <dbReference type="Proteomes" id="UP000799771"/>
    </source>
</evidence>
<proteinExistence type="predicted"/>
<evidence type="ECO:0000313" key="2">
    <source>
        <dbReference type="EMBL" id="KAF2124023.1"/>
    </source>
</evidence>
<dbReference type="Proteomes" id="UP000799771">
    <property type="component" value="Unassembled WGS sequence"/>
</dbReference>
<accession>A0A6A5ZYS4</accession>